<dbReference type="NCBIfam" id="NF003828">
    <property type="entry name" value="PRK05416.1"/>
    <property type="match status" value="1"/>
</dbReference>
<dbReference type="PANTHER" id="PTHR30448:SF0">
    <property type="entry name" value="RNASE ADAPTER PROTEIN RAPZ"/>
    <property type="match status" value="1"/>
</dbReference>
<dbReference type="InterPro" id="IPR005337">
    <property type="entry name" value="RapZ-like"/>
</dbReference>
<name>A0A3E1K4Z5_9GAMM</name>
<dbReference type="PIRSF" id="PIRSF005052">
    <property type="entry name" value="P-loopkin"/>
    <property type="match status" value="1"/>
</dbReference>
<dbReference type="RefSeq" id="WP_116651915.1">
    <property type="nucleotide sequence ID" value="NZ_QUZK01000052.1"/>
</dbReference>
<organism evidence="7 8">
    <name type="scientific">Wenzhouxiangella sediminis</name>
    <dbReference type="NCBI Taxonomy" id="1792836"/>
    <lineage>
        <taxon>Bacteria</taxon>
        <taxon>Pseudomonadati</taxon>
        <taxon>Pseudomonadota</taxon>
        <taxon>Gammaproteobacteria</taxon>
        <taxon>Chromatiales</taxon>
        <taxon>Wenzhouxiangellaceae</taxon>
        <taxon>Wenzhouxiangella</taxon>
    </lineage>
</organism>
<dbReference type="PANTHER" id="PTHR30448">
    <property type="entry name" value="RNASE ADAPTER PROTEIN RAPZ"/>
    <property type="match status" value="1"/>
</dbReference>
<evidence type="ECO:0000313" key="7">
    <source>
        <dbReference type="EMBL" id="RFF29109.1"/>
    </source>
</evidence>
<evidence type="ECO:0000256" key="3">
    <source>
        <dbReference type="ARBA" id="ARBA00023134"/>
    </source>
</evidence>
<evidence type="ECO:0000256" key="2">
    <source>
        <dbReference type="ARBA" id="ARBA00022840"/>
    </source>
</evidence>
<comment type="caution">
    <text evidence="7">The sequence shown here is derived from an EMBL/GenBank/DDBJ whole genome shotgun (WGS) entry which is preliminary data.</text>
</comment>
<accession>A0A3E1K4Z5</accession>
<evidence type="ECO:0000259" key="5">
    <source>
        <dbReference type="Pfam" id="PF03668"/>
    </source>
</evidence>
<proteinExistence type="inferred from homology"/>
<dbReference type="SUPFAM" id="SSF52540">
    <property type="entry name" value="P-loop containing nucleoside triphosphate hydrolases"/>
    <property type="match status" value="1"/>
</dbReference>
<protein>
    <submittedName>
        <fullName evidence="7">RNase adapter RapZ</fullName>
    </submittedName>
</protein>
<dbReference type="Proteomes" id="UP000260351">
    <property type="component" value="Unassembled WGS sequence"/>
</dbReference>
<keyword evidence="1 4" id="KW-0547">Nucleotide-binding</keyword>
<reference evidence="7 8" key="1">
    <citation type="submission" date="2018-08" db="EMBL/GenBank/DDBJ databases">
        <title>Wenzhouxiangella salilacus sp. nov., a novel bacterium isolated from a saline lake in Xinjiang Province, China.</title>
        <authorList>
            <person name="Han S."/>
        </authorList>
    </citation>
    <scope>NUCLEOTIDE SEQUENCE [LARGE SCALE GENOMIC DNA]</scope>
    <source>
        <strain evidence="7 8">XDB06</strain>
    </source>
</reference>
<dbReference type="InterPro" id="IPR027417">
    <property type="entry name" value="P-loop_NTPase"/>
</dbReference>
<dbReference type="HAMAP" id="MF_00636">
    <property type="entry name" value="RapZ_like"/>
    <property type="match status" value="1"/>
</dbReference>
<gene>
    <name evidence="7" type="primary">rapZ</name>
    <name evidence="7" type="ORF">DZC52_14740</name>
</gene>
<keyword evidence="3 4" id="KW-0342">GTP-binding</keyword>
<evidence type="ECO:0000256" key="1">
    <source>
        <dbReference type="ARBA" id="ARBA00022741"/>
    </source>
</evidence>
<dbReference type="Pfam" id="PF22740">
    <property type="entry name" value="PapZ_C"/>
    <property type="match status" value="1"/>
</dbReference>
<keyword evidence="2 4" id="KW-0067">ATP-binding</keyword>
<evidence type="ECO:0000313" key="8">
    <source>
        <dbReference type="Proteomes" id="UP000260351"/>
    </source>
</evidence>
<evidence type="ECO:0000256" key="4">
    <source>
        <dbReference type="HAMAP-Rule" id="MF_00636"/>
    </source>
</evidence>
<sequence>MTSPLIIISGLSGSGKTVALHALEDLGYYCVDNLPGGLLPELAREVRSQPDRYPRVAIGIDARSGPEGLERMPELLDSLPGDRPFQLLFLDTDEKVLVRRFSETRRRHPLSDLGGVETAIAAERQLLEPIREKADWIIDTSESNIHQLRRQVWRAIGVTENESVQSLVLESFAFKRGVPRDVDMVFDARCLPNPHWQPGLRAHTGLEEQVREYLESHPIVDEFCGDILAFVRRWLPALAEDQRSLVTVAIGCTGGQHRSVYIVDRIARELREEGVRVLVSHRELEQ</sequence>
<feature type="domain" description="RapZ C-terminal" evidence="6">
    <location>
        <begin position="166"/>
        <end position="285"/>
    </location>
</feature>
<feature type="binding site" evidence="4">
    <location>
        <begin position="10"/>
        <end position="17"/>
    </location>
    <ligand>
        <name>ATP</name>
        <dbReference type="ChEBI" id="CHEBI:30616"/>
    </ligand>
</feature>
<dbReference type="OrthoDB" id="9784461at2"/>
<dbReference type="GO" id="GO:0005525">
    <property type="term" value="F:GTP binding"/>
    <property type="evidence" value="ECO:0007669"/>
    <property type="project" value="UniProtKB-UniRule"/>
</dbReference>
<keyword evidence="8" id="KW-1185">Reference proteome</keyword>
<dbReference type="AlphaFoldDB" id="A0A3E1K4Z5"/>
<feature type="binding site" evidence="4">
    <location>
        <begin position="61"/>
        <end position="64"/>
    </location>
    <ligand>
        <name>GTP</name>
        <dbReference type="ChEBI" id="CHEBI:37565"/>
    </ligand>
</feature>
<dbReference type="Gene3D" id="3.40.50.300">
    <property type="entry name" value="P-loop containing nucleotide triphosphate hydrolases"/>
    <property type="match status" value="1"/>
</dbReference>
<dbReference type="InterPro" id="IPR053930">
    <property type="entry name" value="RapZ-like_N"/>
</dbReference>
<evidence type="ECO:0000259" key="6">
    <source>
        <dbReference type="Pfam" id="PF22740"/>
    </source>
</evidence>
<dbReference type="Pfam" id="PF03668">
    <property type="entry name" value="RapZ-like_N"/>
    <property type="match status" value="1"/>
</dbReference>
<dbReference type="EMBL" id="QUZK01000052">
    <property type="protein sequence ID" value="RFF29109.1"/>
    <property type="molecule type" value="Genomic_DNA"/>
</dbReference>
<feature type="domain" description="RapZ-like N-terminal" evidence="5">
    <location>
        <begin position="5"/>
        <end position="156"/>
    </location>
</feature>
<dbReference type="InterPro" id="IPR053931">
    <property type="entry name" value="RapZ_C"/>
</dbReference>
<dbReference type="GO" id="GO:0005524">
    <property type="term" value="F:ATP binding"/>
    <property type="evidence" value="ECO:0007669"/>
    <property type="project" value="UniProtKB-UniRule"/>
</dbReference>